<name>A0A450SXI7_9GAMM</name>
<organism evidence="1">
    <name type="scientific">Candidatus Kentrum sp. FW</name>
    <dbReference type="NCBI Taxonomy" id="2126338"/>
    <lineage>
        <taxon>Bacteria</taxon>
        <taxon>Pseudomonadati</taxon>
        <taxon>Pseudomonadota</taxon>
        <taxon>Gammaproteobacteria</taxon>
        <taxon>Candidatus Kentrum</taxon>
    </lineage>
</organism>
<reference evidence="1" key="1">
    <citation type="submission" date="2019-02" db="EMBL/GenBank/DDBJ databases">
        <authorList>
            <person name="Gruber-Vodicka R. H."/>
            <person name="Seah K. B. B."/>
        </authorList>
    </citation>
    <scope>NUCLEOTIDE SEQUENCE</scope>
    <source>
        <strain evidence="1">BECK_BZ106</strain>
        <strain evidence="2">BECK_BZ15</strain>
    </source>
</reference>
<dbReference type="EMBL" id="CAADEW010000100">
    <property type="protein sequence ID" value="VFJ60243.1"/>
    <property type="molecule type" value="Genomic_DNA"/>
</dbReference>
<evidence type="ECO:0000313" key="1">
    <source>
        <dbReference type="EMBL" id="VFJ58770.1"/>
    </source>
</evidence>
<gene>
    <name evidence="2" type="ORF">BECKFW1821A_GA0114235_11006</name>
    <name evidence="1" type="ORF">BECKFW1821B_GA0114236_104323</name>
</gene>
<sequence length="36" mass="4080">MITTANFDGMDRLRRSLTSELFNDIFSEASPQTDKA</sequence>
<accession>A0A450SXI7</accession>
<proteinExistence type="predicted"/>
<protein>
    <submittedName>
        <fullName evidence="1">Uncharacterized protein</fullName>
    </submittedName>
</protein>
<evidence type="ECO:0000313" key="2">
    <source>
        <dbReference type="EMBL" id="VFJ60243.1"/>
    </source>
</evidence>
<dbReference type="AlphaFoldDB" id="A0A450SXI7"/>
<dbReference type="EMBL" id="CAADFD010000043">
    <property type="protein sequence ID" value="VFJ58770.1"/>
    <property type="molecule type" value="Genomic_DNA"/>
</dbReference>